<evidence type="ECO:0000313" key="3">
    <source>
        <dbReference type="Proteomes" id="UP000639396"/>
    </source>
</evidence>
<feature type="domain" description="Transposase IS200-like" evidence="1">
    <location>
        <begin position="11"/>
        <end position="71"/>
    </location>
</feature>
<dbReference type="GO" id="GO:0006313">
    <property type="term" value="P:DNA transposition"/>
    <property type="evidence" value="ECO:0007669"/>
    <property type="project" value="InterPro"/>
</dbReference>
<proteinExistence type="predicted"/>
<dbReference type="SUPFAM" id="SSF143422">
    <property type="entry name" value="Transposase IS200-like"/>
    <property type="match status" value="1"/>
</dbReference>
<dbReference type="GO" id="GO:0003677">
    <property type="term" value="F:DNA binding"/>
    <property type="evidence" value="ECO:0007669"/>
    <property type="project" value="InterPro"/>
</dbReference>
<dbReference type="AlphaFoldDB" id="A0A927C7R1"/>
<comment type="caution">
    <text evidence="2">The sequence shown here is derived from an EMBL/GenBank/DDBJ whole genome shotgun (WGS) entry which is preliminary data.</text>
</comment>
<dbReference type="PANTHER" id="PTHR33360:SF2">
    <property type="entry name" value="TRANSPOSASE FOR INSERTION SEQUENCE ELEMENT IS200"/>
    <property type="match status" value="1"/>
</dbReference>
<reference evidence="2" key="1">
    <citation type="submission" date="2020-09" db="EMBL/GenBank/DDBJ databases">
        <title>A novel bacterium of genus Paenibacillus, isolated from South China Sea.</title>
        <authorList>
            <person name="Huang H."/>
            <person name="Mo K."/>
            <person name="Hu Y."/>
        </authorList>
    </citation>
    <scope>NUCLEOTIDE SEQUENCE</scope>
    <source>
        <strain evidence="2">IB182363</strain>
    </source>
</reference>
<dbReference type="RefSeq" id="WP_190924784.1">
    <property type="nucleotide sequence ID" value="NZ_JACXJA010000005.1"/>
</dbReference>
<feature type="non-terminal residue" evidence="2">
    <location>
        <position position="71"/>
    </location>
</feature>
<dbReference type="Gene3D" id="3.30.70.1290">
    <property type="entry name" value="Transposase IS200-like"/>
    <property type="match status" value="1"/>
</dbReference>
<dbReference type="PANTHER" id="PTHR33360">
    <property type="entry name" value="TRANSPOSASE FOR INSERTION SEQUENCE ELEMENT IS200"/>
    <property type="match status" value="1"/>
</dbReference>
<keyword evidence="3" id="KW-1185">Reference proteome</keyword>
<organism evidence="2 3">
    <name type="scientific">Paenibacillus oceani</name>
    <dbReference type="NCBI Taxonomy" id="2772510"/>
    <lineage>
        <taxon>Bacteria</taxon>
        <taxon>Bacillati</taxon>
        <taxon>Bacillota</taxon>
        <taxon>Bacilli</taxon>
        <taxon>Bacillales</taxon>
        <taxon>Paenibacillaceae</taxon>
        <taxon>Paenibacillus</taxon>
    </lineage>
</organism>
<dbReference type="GO" id="GO:0004803">
    <property type="term" value="F:transposase activity"/>
    <property type="evidence" value="ECO:0007669"/>
    <property type="project" value="InterPro"/>
</dbReference>
<dbReference type="InterPro" id="IPR002686">
    <property type="entry name" value="Transposase_17"/>
</dbReference>
<sequence length="71" mass="8372">MSEIKRGRGYVYAIQYHIVWCVKYRHKILVEEIDVRLKEILVQIASDNNFTISEIKSDSDHIHLLVDCTPQ</sequence>
<dbReference type="InterPro" id="IPR036515">
    <property type="entry name" value="Transposase_17_sf"/>
</dbReference>
<protein>
    <submittedName>
        <fullName evidence="2">IS200/IS605 family transposase</fullName>
    </submittedName>
</protein>
<evidence type="ECO:0000313" key="2">
    <source>
        <dbReference type="EMBL" id="MBD2861071.1"/>
    </source>
</evidence>
<dbReference type="NCBIfam" id="NF033573">
    <property type="entry name" value="transpos_IS200"/>
    <property type="match status" value="1"/>
</dbReference>
<dbReference type="EMBL" id="JACXJA010000005">
    <property type="protein sequence ID" value="MBD2861071.1"/>
    <property type="molecule type" value="Genomic_DNA"/>
</dbReference>
<accession>A0A927C7R1</accession>
<dbReference type="Proteomes" id="UP000639396">
    <property type="component" value="Unassembled WGS sequence"/>
</dbReference>
<name>A0A927C7R1_9BACL</name>
<dbReference type="Pfam" id="PF01797">
    <property type="entry name" value="Y1_Tnp"/>
    <property type="match status" value="1"/>
</dbReference>
<evidence type="ECO:0000259" key="1">
    <source>
        <dbReference type="Pfam" id="PF01797"/>
    </source>
</evidence>
<gene>
    <name evidence="2" type="primary">tnpA</name>
    <name evidence="2" type="ORF">IDH45_03600</name>
</gene>